<dbReference type="AlphaFoldDB" id="A0A392WBP8"/>
<feature type="non-terminal residue" evidence="1">
    <location>
        <position position="30"/>
    </location>
</feature>
<evidence type="ECO:0000313" key="2">
    <source>
        <dbReference type="Proteomes" id="UP000265520"/>
    </source>
</evidence>
<keyword evidence="2" id="KW-1185">Reference proteome</keyword>
<comment type="caution">
    <text evidence="1">The sequence shown here is derived from an EMBL/GenBank/DDBJ whole genome shotgun (WGS) entry which is preliminary data.</text>
</comment>
<dbReference type="EMBL" id="LXQA011455932">
    <property type="protein sequence ID" value="MCI97847.1"/>
    <property type="molecule type" value="Genomic_DNA"/>
</dbReference>
<evidence type="ECO:0000313" key="1">
    <source>
        <dbReference type="EMBL" id="MCI97847.1"/>
    </source>
</evidence>
<proteinExistence type="predicted"/>
<organism evidence="1 2">
    <name type="scientific">Trifolium medium</name>
    <dbReference type="NCBI Taxonomy" id="97028"/>
    <lineage>
        <taxon>Eukaryota</taxon>
        <taxon>Viridiplantae</taxon>
        <taxon>Streptophyta</taxon>
        <taxon>Embryophyta</taxon>
        <taxon>Tracheophyta</taxon>
        <taxon>Spermatophyta</taxon>
        <taxon>Magnoliopsida</taxon>
        <taxon>eudicotyledons</taxon>
        <taxon>Gunneridae</taxon>
        <taxon>Pentapetalae</taxon>
        <taxon>rosids</taxon>
        <taxon>fabids</taxon>
        <taxon>Fabales</taxon>
        <taxon>Fabaceae</taxon>
        <taxon>Papilionoideae</taxon>
        <taxon>50 kb inversion clade</taxon>
        <taxon>NPAAA clade</taxon>
        <taxon>Hologalegina</taxon>
        <taxon>IRL clade</taxon>
        <taxon>Trifolieae</taxon>
        <taxon>Trifolium</taxon>
    </lineage>
</organism>
<protein>
    <submittedName>
        <fullName evidence="1">Uncharacterized protein</fullName>
    </submittedName>
</protein>
<reference evidence="1 2" key="1">
    <citation type="journal article" date="2018" name="Front. Plant Sci.">
        <title>Red Clover (Trifolium pratense) and Zigzag Clover (T. medium) - A Picture of Genomic Similarities and Differences.</title>
        <authorList>
            <person name="Dluhosova J."/>
            <person name="Istvanek J."/>
            <person name="Nedelnik J."/>
            <person name="Repkova J."/>
        </authorList>
    </citation>
    <scope>NUCLEOTIDE SEQUENCE [LARGE SCALE GENOMIC DNA]</scope>
    <source>
        <strain evidence="2">cv. 10/8</strain>
        <tissue evidence="1">Leaf</tissue>
    </source>
</reference>
<dbReference type="Proteomes" id="UP000265520">
    <property type="component" value="Unassembled WGS sequence"/>
</dbReference>
<accession>A0A392WBP8</accession>
<name>A0A392WBP8_9FABA</name>
<sequence length="30" mass="3202">MAKQGQCVFGPGEHWRGSASWSLPLAEASL</sequence>